<dbReference type="InterPro" id="IPR003107">
    <property type="entry name" value="HAT"/>
</dbReference>
<evidence type="ECO:0000256" key="3">
    <source>
        <dbReference type="ARBA" id="ARBA00022737"/>
    </source>
</evidence>
<dbReference type="GO" id="GO:0003723">
    <property type="term" value="F:RNA binding"/>
    <property type="evidence" value="ECO:0007669"/>
    <property type="project" value="TreeGrafter"/>
</dbReference>
<evidence type="ECO:0000259" key="5">
    <source>
        <dbReference type="Pfam" id="PF05843"/>
    </source>
</evidence>
<keyword evidence="2" id="KW-0698">rRNA processing</keyword>
<comment type="subcellular location">
    <subcellularLocation>
        <location evidence="1">Nucleus</location>
    </subcellularLocation>
</comment>
<dbReference type="InterPro" id="IPR008847">
    <property type="entry name" value="Suf"/>
</dbReference>
<evidence type="ECO:0000256" key="4">
    <source>
        <dbReference type="ARBA" id="ARBA00023242"/>
    </source>
</evidence>
<keyword evidence="4" id="KW-0539">Nucleus</keyword>
<reference evidence="8" key="1">
    <citation type="submission" date="2017-02" db="UniProtKB">
        <authorList>
            <consortium name="WormBaseParasite"/>
        </authorList>
    </citation>
    <scope>IDENTIFICATION</scope>
</reference>
<proteinExistence type="predicted"/>
<dbReference type="SMART" id="SM00386">
    <property type="entry name" value="HAT"/>
    <property type="match status" value="2"/>
</dbReference>
<sequence>MLKRFRHDDLDVWFIYEQHLLQTERPEKARNVLVLSRFAQLEFKFGDMEQSKTIFESVLNSFPKKTDVWTVYIDLLTKSGRIDDARKLLERVTALELSTHKIRLFYRKWMNLEEKYGDENRLDNIFAMRMKQFRKDLA</sequence>
<organism evidence="8">
    <name type="scientific">Thelazia callipaeda</name>
    <name type="common">Oriental eyeworm</name>
    <name type="synonym">Parasitic nematode</name>
    <dbReference type="NCBI Taxonomy" id="103827"/>
    <lineage>
        <taxon>Eukaryota</taxon>
        <taxon>Metazoa</taxon>
        <taxon>Ecdysozoa</taxon>
        <taxon>Nematoda</taxon>
        <taxon>Chromadorea</taxon>
        <taxon>Rhabditida</taxon>
        <taxon>Spirurina</taxon>
        <taxon>Spiruromorpha</taxon>
        <taxon>Thelazioidea</taxon>
        <taxon>Thelaziidae</taxon>
        <taxon>Thelazia</taxon>
    </lineage>
</organism>
<dbReference type="PANTHER" id="PTHR23270">
    <property type="entry name" value="PROGRAMMED CELL DEATH PROTEIN 11 PRE-RRNA PROCESSING PROTEIN RRP5"/>
    <property type="match status" value="1"/>
</dbReference>
<protein>
    <submittedName>
        <fullName evidence="8">TPR_REGION domain-containing protein</fullName>
    </submittedName>
</protein>
<feature type="domain" description="Suppressor of forked" evidence="5">
    <location>
        <begin position="31"/>
        <end position="133"/>
    </location>
</feature>
<name>A0A0N5CTW5_THECL</name>
<dbReference type="AlphaFoldDB" id="A0A0N5CTW5"/>
<dbReference type="OMA" id="NIFAMRM"/>
<dbReference type="Proteomes" id="UP000276776">
    <property type="component" value="Unassembled WGS sequence"/>
</dbReference>
<evidence type="ECO:0000313" key="8">
    <source>
        <dbReference type="WBParaSite" id="TCLT_0000367701-mRNA-1"/>
    </source>
</evidence>
<evidence type="ECO:0000256" key="1">
    <source>
        <dbReference type="ARBA" id="ARBA00004123"/>
    </source>
</evidence>
<dbReference type="InterPro" id="IPR011990">
    <property type="entry name" value="TPR-like_helical_dom_sf"/>
</dbReference>
<dbReference type="GO" id="GO:0006364">
    <property type="term" value="P:rRNA processing"/>
    <property type="evidence" value="ECO:0007669"/>
    <property type="project" value="UniProtKB-KW"/>
</dbReference>
<dbReference type="PANTHER" id="PTHR23270:SF10">
    <property type="entry name" value="PROTEIN RRP5 HOMOLOG"/>
    <property type="match status" value="1"/>
</dbReference>
<dbReference type="STRING" id="103827.A0A0N5CTW5"/>
<evidence type="ECO:0000313" key="6">
    <source>
        <dbReference type="EMBL" id="VDN00327.1"/>
    </source>
</evidence>
<evidence type="ECO:0000313" key="7">
    <source>
        <dbReference type="Proteomes" id="UP000276776"/>
    </source>
</evidence>
<dbReference type="GO" id="GO:0032040">
    <property type="term" value="C:small-subunit processome"/>
    <property type="evidence" value="ECO:0007669"/>
    <property type="project" value="TreeGrafter"/>
</dbReference>
<dbReference type="SUPFAM" id="SSF48452">
    <property type="entry name" value="TPR-like"/>
    <property type="match status" value="1"/>
</dbReference>
<dbReference type="WBParaSite" id="TCLT_0000367701-mRNA-1">
    <property type="protein sequence ID" value="TCLT_0000367701-mRNA-1"/>
    <property type="gene ID" value="TCLT_0000367701"/>
</dbReference>
<accession>A0A0N5CTW5</accession>
<dbReference type="Gene3D" id="1.25.40.10">
    <property type="entry name" value="Tetratricopeptide repeat domain"/>
    <property type="match status" value="1"/>
</dbReference>
<dbReference type="EMBL" id="UYYF01002173">
    <property type="protein sequence ID" value="VDN00327.1"/>
    <property type="molecule type" value="Genomic_DNA"/>
</dbReference>
<gene>
    <name evidence="6" type="ORF">TCLT_LOCUS3666</name>
</gene>
<reference evidence="6 7" key="2">
    <citation type="submission" date="2018-11" db="EMBL/GenBank/DDBJ databases">
        <authorList>
            <consortium name="Pathogen Informatics"/>
        </authorList>
    </citation>
    <scope>NUCLEOTIDE SEQUENCE [LARGE SCALE GENOMIC DNA]</scope>
</reference>
<dbReference type="OrthoDB" id="412781at2759"/>
<keyword evidence="7" id="KW-1185">Reference proteome</keyword>
<dbReference type="InterPro" id="IPR045209">
    <property type="entry name" value="Rrp5"/>
</dbReference>
<keyword evidence="3" id="KW-0677">Repeat</keyword>
<evidence type="ECO:0000256" key="2">
    <source>
        <dbReference type="ARBA" id="ARBA00022552"/>
    </source>
</evidence>
<dbReference type="Pfam" id="PF05843">
    <property type="entry name" value="Suf"/>
    <property type="match status" value="1"/>
</dbReference>